<dbReference type="Proteomes" id="UP000009154">
    <property type="component" value="Chromosome"/>
</dbReference>
<proteinExistence type="inferred from homology"/>
<feature type="transmembrane region" description="Helical" evidence="7">
    <location>
        <begin position="371"/>
        <end position="389"/>
    </location>
</feature>
<evidence type="ECO:0000256" key="3">
    <source>
        <dbReference type="ARBA" id="ARBA00022475"/>
    </source>
</evidence>
<feature type="transmembrane region" description="Helical" evidence="7">
    <location>
        <begin position="188"/>
        <end position="210"/>
    </location>
</feature>
<feature type="transmembrane region" description="Helical" evidence="7">
    <location>
        <begin position="269"/>
        <end position="288"/>
    </location>
</feature>
<evidence type="ECO:0000256" key="7">
    <source>
        <dbReference type="SAM" id="Phobius"/>
    </source>
</evidence>
<feature type="transmembrane region" description="Helical" evidence="7">
    <location>
        <begin position="395"/>
        <end position="415"/>
    </location>
</feature>
<keyword evidence="5 7" id="KW-1133">Transmembrane helix</keyword>
<organism evidence="8 9">
    <name type="scientific">Gordonia polyisoprenivorans (strain DSM 44266 / VH2)</name>
    <dbReference type="NCBI Taxonomy" id="1112204"/>
    <lineage>
        <taxon>Bacteria</taxon>
        <taxon>Bacillati</taxon>
        <taxon>Actinomycetota</taxon>
        <taxon>Actinomycetes</taxon>
        <taxon>Mycobacteriales</taxon>
        <taxon>Gordoniaceae</taxon>
        <taxon>Gordonia</taxon>
    </lineage>
</organism>
<evidence type="ECO:0000256" key="5">
    <source>
        <dbReference type="ARBA" id="ARBA00022989"/>
    </source>
</evidence>
<evidence type="ECO:0000256" key="1">
    <source>
        <dbReference type="ARBA" id="ARBA00004651"/>
    </source>
</evidence>
<dbReference type="HOGENOM" id="CLU_026911_3_1_11"/>
<sequence length="498" mass="52273">MIMNPAEGAPADTEFEDSAELGARAAHGAAWLGVINLASKGSQIMVTLILASFLTQGQLGLVTVAVSLITVAQVIQAMGVYDVIARTDGNPLAMTRTVATLSIGVGAVAAVVLVAGASPLADLLGAADAAPLIMITAISLPFTALGGVQMALMHRDLDFRRRMLPDAGSALIGAVFTVALAVTGAGAYSLAVGLLVGAILQPVFGFFVGVRILPSWDREAAAEAMRWIRVVGPAAIVWTILINIDYPTISRVLGPDAVGVYSLAYRIAWIPYIMVAVVLGAVAFPVYTSMIRRGERDQIPAAVGRLTHATLLIAGGMYALIAIMAPSIVVLGGQWSGSVPVLIVLCGYGLGISVMSAWYEGIRVVGWTRTFLALESTHLILLATLLPVLTRYGVVAAALAQVAAVAVLIPVAWIVSWKAKVAPPVGGFVRAILGLLVPAGACYGMQILAYRIGWMTRPVTWTEAIVEGVVMVVIFVAVAYMANKRAVDELWRLRGRRS</sequence>
<feature type="transmembrane region" description="Helical" evidence="7">
    <location>
        <begin position="97"/>
        <end position="117"/>
    </location>
</feature>
<evidence type="ECO:0000256" key="2">
    <source>
        <dbReference type="ARBA" id="ARBA00007430"/>
    </source>
</evidence>
<feature type="transmembrane region" description="Helical" evidence="7">
    <location>
        <begin position="230"/>
        <end position="249"/>
    </location>
</feature>
<dbReference type="GO" id="GO:0005886">
    <property type="term" value="C:plasma membrane"/>
    <property type="evidence" value="ECO:0007669"/>
    <property type="project" value="UniProtKB-SubCell"/>
</dbReference>
<keyword evidence="3" id="KW-1003">Cell membrane</keyword>
<dbReference type="Pfam" id="PF13440">
    <property type="entry name" value="Polysacc_synt_3"/>
    <property type="match status" value="1"/>
</dbReference>
<evidence type="ECO:0000256" key="6">
    <source>
        <dbReference type="ARBA" id="ARBA00023136"/>
    </source>
</evidence>
<keyword evidence="9" id="KW-1185">Reference proteome</keyword>
<protein>
    <submittedName>
        <fullName evidence="8">Putative polysaccharide biosynthesis protein</fullName>
    </submittedName>
</protein>
<evidence type="ECO:0000256" key="4">
    <source>
        <dbReference type="ARBA" id="ARBA00022692"/>
    </source>
</evidence>
<dbReference type="KEGG" id="gpo:GPOL_c11380"/>
<dbReference type="EMBL" id="CP003119">
    <property type="protein sequence ID" value="AFA72200.1"/>
    <property type="molecule type" value="Genomic_DNA"/>
</dbReference>
<keyword evidence="4 7" id="KW-0812">Transmembrane</keyword>
<comment type="similarity">
    <text evidence="2">Belongs to the polysaccharide synthase family.</text>
</comment>
<dbReference type="InterPro" id="IPR050833">
    <property type="entry name" value="Poly_Biosynth_Transport"/>
</dbReference>
<feature type="transmembrane region" description="Helical" evidence="7">
    <location>
        <begin position="339"/>
        <end position="359"/>
    </location>
</feature>
<dbReference type="STRING" id="1112204.GPOL_c11380"/>
<comment type="subcellular location">
    <subcellularLocation>
        <location evidence="1">Cell membrane</location>
        <topology evidence="1">Multi-pass membrane protein</topology>
    </subcellularLocation>
</comment>
<feature type="transmembrane region" description="Helical" evidence="7">
    <location>
        <begin position="427"/>
        <end position="452"/>
    </location>
</feature>
<feature type="transmembrane region" description="Helical" evidence="7">
    <location>
        <begin position="464"/>
        <end position="482"/>
    </location>
</feature>
<evidence type="ECO:0000313" key="9">
    <source>
        <dbReference type="Proteomes" id="UP000009154"/>
    </source>
</evidence>
<dbReference type="PANTHER" id="PTHR30250">
    <property type="entry name" value="PST FAMILY PREDICTED COLANIC ACID TRANSPORTER"/>
    <property type="match status" value="1"/>
</dbReference>
<feature type="transmembrane region" description="Helical" evidence="7">
    <location>
        <begin position="129"/>
        <end position="152"/>
    </location>
</feature>
<feature type="transmembrane region" description="Helical" evidence="7">
    <location>
        <begin position="164"/>
        <end position="182"/>
    </location>
</feature>
<evidence type="ECO:0000313" key="8">
    <source>
        <dbReference type="EMBL" id="AFA72200.1"/>
    </source>
</evidence>
<dbReference type="AlphaFoldDB" id="H6N1I9"/>
<name>H6N1I9_GORPV</name>
<accession>H6N1I9</accession>
<reference evidence="8 9" key="1">
    <citation type="journal article" date="2012" name="Appl. Environ. Microbiol.">
        <title>Involvement of two latex-clearing proteins during rubber degradation and insights into the subsequent degradation pathway revealed by the genome sequence of Gordonia polyisoprenivorans strain VH2.</title>
        <authorList>
            <person name="Hiessl S."/>
            <person name="Schuldes J."/>
            <person name="Thurmer A."/>
            <person name="Halbsguth T."/>
            <person name="Broker D."/>
            <person name="Angelov A."/>
            <person name="Liebl W."/>
            <person name="Daniel R."/>
            <person name="Steinbuchel A."/>
        </authorList>
    </citation>
    <scope>NUCLEOTIDE SEQUENCE [LARGE SCALE GENOMIC DNA]</scope>
    <source>
        <strain evidence="9">DSM 44266 / VH2</strain>
    </source>
</reference>
<keyword evidence="6 7" id="KW-0472">Membrane</keyword>
<dbReference type="eggNOG" id="COG2244">
    <property type="taxonomic scope" value="Bacteria"/>
</dbReference>
<dbReference type="PANTHER" id="PTHR30250:SF10">
    <property type="entry name" value="LIPOPOLYSACCHARIDE BIOSYNTHESIS PROTEIN WZXC"/>
    <property type="match status" value="1"/>
</dbReference>
<gene>
    <name evidence="8" type="ordered locus">GPOL_c11380</name>
</gene>
<feature type="transmembrane region" description="Helical" evidence="7">
    <location>
        <begin position="59"/>
        <end position="85"/>
    </location>
</feature>
<feature type="transmembrane region" description="Helical" evidence="7">
    <location>
        <begin position="309"/>
        <end position="333"/>
    </location>
</feature>